<dbReference type="PATRIC" id="fig|1265738.3.peg.1334"/>
<dbReference type="RefSeq" id="WP_008693099.1">
    <property type="nucleotide sequence ID" value="NZ_ANOG01000200.1"/>
</dbReference>
<dbReference type="InterPro" id="IPR007712">
    <property type="entry name" value="RelE/ParE_toxin"/>
</dbReference>
<dbReference type="Proteomes" id="UP000011991">
    <property type="component" value="Unassembled WGS sequence"/>
</dbReference>
<dbReference type="OrthoDB" id="287917at2"/>
<reference evidence="3 4" key="1">
    <citation type="journal article" date="2013" name="Mar. Genomics">
        <title>Expression of sulfatases in Rhodopirellula baltica and the diversity of sulfatases in the genus Rhodopirellula.</title>
        <authorList>
            <person name="Wegner C.E."/>
            <person name="Richter-Heitmann T."/>
            <person name="Klindworth A."/>
            <person name="Klockow C."/>
            <person name="Richter M."/>
            <person name="Achstetter T."/>
            <person name="Glockner F.O."/>
            <person name="Harder J."/>
        </authorList>
    </citation>
    <scope>NUCLEOTIDE SEQUENCE [LARGE SCALE GENOMIC DNA]</scope>
    <source>
        <strain evidence="3 4">SM1</strain>
    </source>
</reference>
<sequence length="97" mass="11273">MPRLRYSAESKEDLKQIARFIARDKPDAARQWVQKLREKCRLVAKHPDVGDARPEIGDGIRSTYVGSYVIFFRRAEVFLEIVRVIRGDVDEPEIEVT</sequence>
<evidence type="ECO:0000256" key="1">
    <source>
        <dbReference type="ARBA" id="ARBA00006226"/>
    </source>
</evidence>
<dbReference type="InterPro" id="IPR051803">
    <property type="entry name" value="TA_system_RelE-like_toxin"/>
</dbReference>
<keyword evidence="2" id="KW-1277">Toxin-antitoxin system</keyword>
<dbReference type="PANTHER" id="PTHR33755">
    <property type="entry name" value="TOXIN PARE1-RELATED"/>
    <property type="match status" value="1"/>
</dbReference>
<name>M5S6C5_9BACT</name>
<comment type="similarity">
    <text evidence="1">Belongs to the RelE toxin family.</text>
</comment>
<accession>M5S6C5</accession>
<organism evidence="3 4">
    <name type="scientific">Rhodopirellula maiorica SM1</name>
    <dbReference type="NCBI Taxonomy" id="1265738"/>
    <lineage>
        <taxon>Bacteria</taxon>
        <taxon>Pseudomonadati</taxon>
        <taxon>Planctomycetota</taxon>
        <taxon>Planctomycetia</taxon>
        <taxon>Pirellulales</taxon>
        <taxon>Pirellulaceae</taxon>
        <taxon>Novipirellula</taxon>
    </lineage>
</organism>
<evidence type="ECO:0000256" key="2">
    <source>
        <dbReference type="ARBA" id="ARBA00022649"/>
    </source>
</evidence>
<dbReference type="Gene3D" id="3.30.2310.20">
    <property type="entry name" value="RelE-like"/>
    <property type="match status" value="1"/>
</dbReference>
<protein>
    <submittedName>
        <fullName evidence="3">Plasmid stabilization system</fullName>
    </submittedName>
</protein>
<keyword evidence="4" id="KW-1185">Reference proteome</keyword>
<evidence type="ECO:0000313" key="4">
    <source>
        <dbReference type="Proteomes" id="UP000011991"/>
    </source>
</evidence>
<dbReference type="InterPro" id="IPR035093">
    <property type="entry name" value="RelE/ParE_toxin_dom_sf"/>
</dbReference>
<dbReference type="EMBL" id="ANOG01000200">
    <property type="protein sequence ID" value="EMI21739.1"/>
    <property type="molecule type" value="Genomic_DNA"/>
</dbReference>
<dbReference type="Pfam" id="PF05016">
    <property type="entry name" value="ParE_toxin"/>
    <property type="match status" value="1"/>
</dbReference>
<comment type="caution">
    <text evidence="3">The sequence shown here is derived from an EMBL/GenBank/DDBJ whole genome shotgun (WGS) entry which is preliminary data.</text>
</comment>
<dbReference type="AlphaFoldDB" id="M5S6C5"/>
<proteinExistence type="inferred from homology"/>
<evidence type="ECO:0000313" key="3">
    <source>
        <dbReference type="EMBL" id="EMI21739.1"/>
    </source>
</evidence>
<gene>
    <name evidence="3" type="ORF">RMSM_01346</name>
</gene>